<keyword evidence="1" id="KW-0472">Membrane</keyword>
<reference evidence="2" key="1">
    <citation type="submission" date="2014-11" db="EMBL/GenBank/DDBJ databases">
        <authorList>
            <person name="Amaro Gonzalez C."/>
        </authorList>
    </citation>
    <scope>NUCLEOTIDE SEQUENCE</scope>
</reference>
<keyword evidence="1" id="KW-1133">Transmembrane helix</keyword>
<keyword evidence="1" id="KW-0812">Transmembrane</keyword>
<organism evidence="2">
    <name type="scientific">Anguilla anguilla</name>
    <name type="common">European freshwater eel</name>
    <name type="synonym">Muraena anguilla</name>
    <dbReference type="NCBI Taxonomy" id="7936"/>
    <lineage>
        <taxon>Eukaryota</taxon>
        <taxon>Metazoa</taxon>
        <taxon>Chordata</taxon>
        <taxon>Craniata</taxon>
        <taxon>Vertebrata</taxon>
        <taxon>Euteleostomi</taxon>
        <taxon>Actinopterygii</taxon>
        <taxon>Neopterygii</taxon>
        <taxon>Teleostei</taxon>
        <taxon>Anguilliformes</taxon>
        <taxon>Anguillidae</taxon>
        <taxon>Anguilla</taxon>
    </lineage>
</organism>
<protein>
    <submittedName>
        <fullName evidence="2">Uncharacterized protein</fullName>
    </submittedName>
</protein>
<accession>A0A0E9TDW7</accession>
<dbReference type="EMBL" id="GBXM01057472">
    <property type="protein sequence ID" value="JAH51105.1"/>
    <property type="molecule type" value="Transcribed_RNA"/>
</dbReference>
<sequence>MSIILPASGYVYGFLANTNLVIVFLRLVSGLHLWVNSEFMLV</sequence>
<proteinExistence type="predicted"/>
<evidence type="ECO:0000313" key="2">
    <source>
        <dbReference type="EMBL" id="JAH51105.1"/>
    </source>
</evidence>
<reference evidence="2" key="2">
    <citation type="journal article" date="2015" name="Fish Shellfish Immunol.">
        <title>Early steps in the European eel (Anguilla anguilla)-Vibrio vulnificus interaction in the gills: Role of the RtxA13 toxin.</title>
        <authorList>
            <person name="Callol A."/>
            <person name="Pajuelo D."/>
            <person name="Ebbesson L."/>
            <person name="Teles M."/>
            <person name="MacKenzie S."/>
            <person name="Amaro C."/>
        </authorList>
    </citation>
    <scope>NUCLEOTIDE SEQUENCE</scope>
</reference>
<dbReference type="AlphaFoldDB" id="A0A0E9TDW7"/>
<feature type="transmembrane region" description="Helical" evidence="1">
    <location>
        <begin position="12"/>
        <end position="35"/>
    </location>
</feature>
<evidence type="ECO:0000256" key="1">
    <source>
        <dbReference type="SAM" id="Phobius"/>
    </source>
</evidence>
<name>A0A0E9TDW7_ANGAN</name>